<dbReference type="GeneID" id="5033674"/>
<dbReference type="AlphaFoldDB" id="A0DBS5"/>
<evidence type="ECO:0008006" key="3">
    <source>
        <dbReference type="Google" id="ProtNLM"/>
    </source>
</evidence>
<dbReference type="InParanoid" id="A0DBS5"/>
<dbReference type="HOGENOM" id="CLU_367045_0_0_1"/>
<protein>
    <recommendedName>
        <fullName evidence="3">MORN repeat protein</fullName>
    </recommendedName>
</protein>
<proteinExistence type="predicted"/>
<name>A0DBS5_PARTE</name>
<gene>
    <name evidence="1" type="ORF">GSPATT00039388001</name>
</gene>
<dbReference type="EMBL" id="CT868365">
    <property type="protein sequence ID" value="CAK80492.1"/>
    <property type="molecule type" value="Genomic_DNA"/>
</dbReference>
<organism evidence="1 2">
    <name type="scientific">Paramecium tetraurelia</name>
    <dbReference type="NCBI Taxonomy" id="5888"/>
    <lineage>
        <taxon>Eukaryota</taxon>
        <taxon>Sar</taxon>
        <taxon>Alveolata</taxon>
        <taxon>Ciliophora</taxon>
        <taxon>Intramacronucleata</taxon>
        <taxon>Oligohymenophorea</taxon>
        <taxon>Peniculida</taxon>
        <taxon>Parameciidae</taxon>
        <taxon>Paramecium</taxon>
    </lineage>
</organism>
<keyword evidence="2" id="KW-1185">Reference proteome</keyword>
<dbReference type="SUPFAM" id="SSF82185">
    <property type="entry name" value="Histone H3 K4-specific methyltransferase SET7/9 N-terminal domain"/>
    <property type="match status" value="1"/>
</dbReference>
<dbReference type="Gene3D" id="2.20.110.10">
    <property type="entry name" value="Histone H3 K4-specific methyltransferase SET7/9 N-terminal domain"/>
    <property type="match status" value="1"/>
</dbReference>
<dbReference type="PANTHER" id="PTHR33706:SF1">
    <property type="entry name" value="TPR REPEAT PROTEIN"/>
    <property type="match status" value="1"/>
</dbReference>
<evidence type="ECO:0000313" key="1">
    <source>
        <dbReference type="EMBL" id="CAK80492.1"/>
    </source>
</evidence>
<dbReference type="PANTHER" id="PTHR33706">
    <property type="entry name" value="MORN VARIANT REPEAT PROTEIN"/>
    <property type="match status" value="1"/>
</dbReference>
<evidence type="ECO:0000313" key="2">
    <source>
        <dbReference type="Proteomes" id="UP000000600"/>
    </source>
</evidence>
<dbReference type="Proteomes" id="UP000000600">
    <property type="component" value="Unassembled WGS sequence"/>
</dbReference>
<sequence length="755" mass="88357">MSSRTKNNTDLLKEIPEIEVSKWDKLQQKRIKIKIEIIINSDDNLILYSYKGAILKKQQTKPNTFYNIEQIVCLDWQGEYGENNLKSGKWKAIWKGKQLKVDGGYYENGMKQGLWNELFKNYFCHSQVYEQGEYLNNKKVGKWQYFNLNDEIGGGSYDEGGIGIKVGKWIDLDEEFYNGKQVIFGGEYKNGKKVGLWSTWFNNGNGYKQMQKYDINLIMQNFLVVEDHMMKEVMEQRLVNGLIWMKSFILVNKQFGEENIKMVKKKVYGVFGSIMEMVTNKCKKYEIKCLIMRNFLVVEDHMMNSMVKKIGKWREMNENCTSLINSGEYKNNKQIGRWDIWFNYSENNKQIVLVVVDHTMKKVEELRLGNGLKQMKKHLVFQNNQVTLVNMQMVKNKVFGKVSGVKYICTLAIFYDQMGRMKNKSMSKNGTTLIGETKLGKKVGKWEIFSVKNQYFGGGFYAQGFKKGKWIETDQPNQITQIGEYKNGKKVGRWDMWKNYFNDSQPNLKIGDICFSGGGEYDEEGLGMKIGKWTLQEMKWRHDIRTYIGEYKNGNKVGVWRIYSEGNRLMFCVLYDLDGIEIDVSQQKDRVFERGQVQKGKKVGKWEIFGENWEQIGGGSYHEEGDGTKTGKWIEVNQTIIVSKKQNIFGEQKERNYLIYVGVYKNGRKVDRWESWLKEDEDILIGGGNYDEEGNGNKIGKWIDLDDQFLEGKYITQRGLYKSGIKVGRWDILFSDIHKNKDVQMQKNLINRYIF</sequence>
<accession>A0DBS5</accession>
<dbReference type="KEGG" id="ptm:GSPATT00039388001"/>
<reference evidence="1 2" key="1">
    <citation type="journal article" date="2006" name="Nature">
        <title>Global trends of whole-genome duplications revealed by the ciliate Paramecium tetraurelia.</title>
        <authorList>
            <consortium name="Genoscope"/>
            <person name="Aury J.-M."/>
            <person name="Jaillon O."/>
            <person name="Duret L."/>
            <person name="Noel B."/>
            <person name="Jubin C."/>
            <person name="Porcel B.M."/>
            <person name="Segurens B."/>
            <person name="Daubin V."/>
            <person name="Anthouard V."/>
            <person name="Aiach N."/>
            <person name="Arnaiz O."/>
            <person name="Billaut A."/>
            <person name="Beisson J."/>
            <person name="Blanc I."/>
            <person name="Bouhouche K."/>
            <person name="Camara F."/>
            <person name="Duharcourt S."/>
            <person name="Guigo R."/>
            <person name="Gogendeau D."/>
            <person name="Katinka M."/>
            <person name="Keller A.-M."/>
            <person name="Kissmehl R."/>
            <person name="Klotz C."/>
            <person name="Koll F."/>
            <person name="Le Moue A."/>
            <person name="Lepere C."/>
            <person name="Malinsky S."/>
            <person name="Nowacki M."/>
            <person name="Nowak J.K."/>
            <person name="Plattner H."/>
            <person name="Poulain J."/>
            <person name="Ruiz F."/>
            <person name="Serrano V."/>
            <person name="Zagulski M."/>
            <person name="Dessen P."/>
            <person name="Betermier M."/>
            <person name="Weissenbach J."/>
            <person name="Scarpelli C."/>
            <person name="Schachter V."/>
            <person name="Sperling L."/>
            <person name="Meyer E."/>
            <person name="Cohen J."/>
            <person name="Wincker P."/>
        </authorList>
    </citation>
    <scope>NUCLEOTIDE SEQUENCE [LARGE SCALE GENOMIC DNA]</scope>
    <source>
        <strain evidence="1 2">Stock d4-2</strain>
    </source>
</reference>
<dbReference type="RefSeq" id="XP_001447889.1">
    <property type="nucleotide sequence ID" value="XM_001447852.2"/>
</dbReference>